<feature type="domain" description="LysM" evidence="2">
    <location>
        <begin position="187"/>
        <end position="243"/>
    </location>
</feature>
<feature type="compositionally biased region" description="Low complexity" evidence="1">
    <location>
        <begin position="284"/>
        <end position="294"/>
    </location>
</feature>
<dbReference type="InterPro" id="IPR020012">
    <property type="entry name" value="LysM_FimV"/>
</dbReference>
<dbReference type="Proteomes" id="UP000528457">
    <property type="component" value="Unassembled WGS sequence"/>
</dbReference>
<feature type="region of interest" description="Disordered" evidence="1">
    <location>
        <begin position="856"/>
        <end position="880"/>
    </location>
</feature>
<reference evidence="3 4" key="1">
    <citation type="submission" date="2020-08" db="EMBL/GenBank/DDBJ databases">
        <title>Genomic Encyclopedia of Type Strains, Phase IV (KMG-IV): sequencing the most valuable type-strain genomes for metagenomic binning, comparative biology and taxonomic classification.</title>
        <authorList>
            <person name="Goeker M."/>
        </authorList>
    </citation>
    <scope>NUCLEOTIDE SEQUENCE [LARGE SCALE GENOMIC DNA]</scope>
    <source>
        <strain evidence="3 4">DSM 22368</strain>
    </source>
</reference>
<dbReference type="InterPro" id="IPR018392">
    <property type="entry name" value="LysM"/>
</dbReference>
<evidence type="ECO:0000256" key="1">
    <source>
        <dbReference type="SAM" id="MobiDB-lite"/>
    </source>
</evidence>
<evidence type="ECO:0000313" key="4">
    <source>
        <dbReference type="Proteomes" id="UP000528457"/>
    </source>
</evidence>
<evidence type="ECO:0000313" key="3">
    <source>
        <dbReference type="EMBL" id="MBB6523361.1"/>
    </source>
</evidence>
<feature type="compositionally biased region" description="Acidic residues" evidence="1">
    <location>
        <begin position="773"/>
        <end position="782"/>
    </location>
</feature>
<evidence type="ECO:0000259" key="2">
    <source>
        <dbReference type="PROSITE" id="PS51782"/>
    </source>
</evidence>
<dbReference type="InterPro" id="IPR011990">
    <property type="entry name" value="TPR-like_helical_dom_sf"/>
</dbReference>
<gene>
    <name evidence="3" type="ORF">HNR48_003663</name>
</gene>
<feature type="region of interest" description="Disordered" evidence="1">
    <location>
        <begin position="952"/>
        <end position="1009"/>
    </location>
</feature>
<dbReference type="RefSeq" id="WP_166848084.1">
    <property type="nucleotide sequence ID" value="NZ_JAAONY010000003.1"/>
</dbReference>
<feature type="compositionally biased region" description="Low complexity" evidence="1">
    <location>
        <begin position="141"/>
        <end position="152"/>
    </location>
</feature>
<proteinExistence type="predicted"/>
<dbReference type="Gene3D" id="3.10.350.10">
    <property type="entry name" value="LysM domain"/>
    <property type="match status" value="1"/>
</dbReference>
<name>A0A7X0JXR3_9GAMM</name>
<feature type="compositionally biased region" description="Acidic residues" evidence="1">
    <location>
        <begin position="710"/>
        <end position="748"/>
    </location>
</feature>
<dbReference type="PROSITE" id="PS51782">
    <property type="entry name" value="LYSM"/>
    <property type="match status" value="1"/>
</dbReference>
<feature type="region of interest" description="Disordered" evidence="1">
    <location>
        <begin position="406"/>
        <end position="450"/>
    </location>
</feature>
<feature type="region of interest" description="Disordered" evidence="1">
    <location>
        <begin position="710"/>
        <end position="833"/>
    </location>
</feature>
<feature type="compositionally biased region" description="Acidic residues" evidence="1">
    <location>
        <begin position="813"/>
        <end position="833"/>
    </location>
</feature>
<dbReference type="EMBL" id="JACHHT010000003">
    <property type="protein sequence ID" value="MBB6523361.1"/>
    <property type="molecule type" value="Genomic_DNA"/>
</dbReference>
<dbReference type="InterPro" id="IPR038440">
    <property type="entry name" value="FimV_C_sf"/>
</dbReference>
<dbReference type="CDD" id="cd00118">
    <property type="entry name" value="LysM"/>
    <property type="match status" value="1"/>
</dbReference>
<dbReference type="AlphaFoldDB" id="A0A7X0JXR3"/>
<sequence length="1104" mass="117180">MRLGNLAVTIGLVTAMSSPGLSALGLGEITLHSTLNQPLDAEIKLLQTRDLDSTEILAGLASNDAFKKAGIERNYFLTGLKFTVDLKAPGGPVLRVRSDRQVQEPYLNFLVETRWPSGRILREYTLLMDLPVFTEDAAPAVQAARPARPKPQNTVQRRPAEPQPSARPEPQPEPRQQVQAEPESTSSYGPVGANETLWGIAKQVRPGRGVSIQQTMLAIQRLNPDAFIDGNINRLRRGQVLRIPTESEVSSLSARAAIAEVAQQNTDWSGNANGDIGAPIDAGASSSRRSASSSQPSGRVTLASGNDSLGGSSSRGGSSGQAELSQALEQLDKSQRENTELKSRLSDLEAQIETMERLVEVSSEQMRALQLAATENAVDAEAGDASSSDVIDPLNDAYKDSLDDSQTLSNLVGDSEADANDPAASTEEQLAENAVDEAAEPVAKAEPKPKPKKKVAAVVSTPKPEPTFLDIIMENLLWIGGGLVAVLVGVWAFLRRRSGDEEEDDTLEPQFDSAPLMPADAESDEEESMPEAGGDVLSEADIYIAYGKFDQAEALLQEHLANNAEDSEARLKLLEVYSESKNYTGFDEQAEVLDVNADDHVLSRIASLREAMGGPENASDALDAMDLGINEESEQSLDDLQLDADADEFDLGDMDFSLDQDAEEAGDELSLGDLAEEGLASENSELEEAGSDVALEEDSNELSDIEFDLALGGDEEATAESVSEEADSDLSLLDDAEQEDDGLSDIEFESALGELDASLEADLESDLNAVENNIEEQAEEDALAALDDFSLDAAEDSQASGEEESGELNLDFSLDEPAEAAVEEASADAEDGLELDDKTAAVAAAGAAALGATVVGTLTMHDEEDQPGGEAESPEVAADDSVDLALDDTADDFALDATDDQASFDLSAGLDDGLEDELNLDAGGELDLAELDKELDSELGIDVDAELNLDAAEESVESSVEQSSEVDALEEDFSSDFGEELNNDLQGLAGADMDLPSSDLSVGDLAGNSEELGDDLAALDISLGEEGESAEVAESLDDAPEAANELSNELDFLADSDEVATKLDLARAYMDMGDKEGAKEILEEVVNEGDEGQQSEAQELIDRM</sequence>
<feature type="compositionally biased region" description="Low complexity" evidence="1">
    <location>
        <begin position="957"/>
        <end position="966"/>
    </location>
</feature>
<comment type="caution">
    <text evidence="3">The sequence shown here is derived from an EMBL/GenBank/DDBJ whole genome shotgun (WGS) entry which is preliminary data.</text>
</comment>
<feature type="compositionally biased region" description="Low complexity" evidence="1">
    <location>
        <begin position="174"/>
        <end position="183"/>
    </location>
</feature>
<dbReference type="Gene3D" id="1.20.58.2200">
    <property type="match status" value="1"/>
</dbReference>
<protein>
    <submittedName>
        <fullName evidence="3">Pilus assembly protein FimV</fullName>
    </submittedName>
</protein>
<dbReference type="InterPro" id="IPR020011">
    <property type="entry name" value="FimV_C"/>
</dbReference>
<organism evidence="3 4">
    <name type="scientific">Pseudoteredinibacter isoporae</name>
    <dbReference type="NCBI Taxonomy" id="570281"/>
    <lineage>
        <taxon>Bacteria</taxon>
        <taxon>Pseudomonadati</taxon>
        <taxon>Pseudomonadota</taxon>
        <taxon>Gammaproteobacteria</taxon>
        <taxon>Cellvibrionales</taxon>
        <taxon>Cellvibrionaceae</taxon>
        <taxon>Pseudoteredinibacter</taxon>
    </lineage>
</organism>
<feature type="compositionally biased region" description="Pro residues" evidence="1">
    <location>
        <begin position="161"/>
        <end position="173"/>
    </location>
</feature>
<feature type="region of interest" description="Disordered" evidence="1">
    <location>
        <begin position="267"/>
        <end position="325"/>
    </location>
</feature>
<feature type="compositionally biased region" description="Acidic residues" evidence="1">
    <location>
        <begin position="789"/>
        <end position="806"/>
    </location>
</feature>
<feature type="region of interest" description="Disordered" evidence="1">
    <location>
        <begin position="141"/>
        <end position="192"/>
    </location>
</feature>
<accession>A0A7X0JXR3</accession>
<dbReference type="InterPro" id="IPR036779">
    <property type="entry name" value="LysM_dom_sf"/>
</dbReference>
<dbReference type="InParanoid" id="A0A7X0JXR3"/>
<dbReference type="Pfam" id="PF25800">
    <property type="entry name" value="FimV_N"/>
    <property type="match status" value="1"/>
</dbReference>
<keyword evidence="4" id="KW-1185">Reference proteome</keyword>
<dbReference type="NCBIfam" id="TIGR03504">
    <property type="entry name" value="FimV_Cterm"/>
    <property type="match status" value="1"/>
</dbReference>
<dbReference type="NCBIfam" id="TIGR03505">
    <property type="entry name" value="FimV_core"/>
    <property type="match status" value="1"/>
</dbReference>
<dbReference type="Gene3D" id="1.25.40.10">
    <property type="entry name" value="Tetratricopeptide repeat domain"/>
    <property type="match status" value="1"/>
</dbReference>
<dbReference type="InterPro" id="IPR057840">
    <property type="entry name" value="FimV_N"/>
</dbReference>
<feature type="compositionally biased region" description="Acidic residues" evidence="1">
    <location>
        <begin position="967"/>
        <end position="982"/>
    </location>
</feature>
<feature type="region of interest" description="Disordered" evidence="1">
    <location>
        <begin position="499"/>
        <end position="532"/>
    </location>
</feature>